<name>A0ABQ2JXX2_9ACTN</name>
<feature type="compositionally biased region" description="Basic and acidic residues" evidence="1">
    <location>
        <begin position="92"/>
        <end position="107"/>
    </location>
</feature>
<evidence type="ECO:0000256" key="1">
    <source>
        <dbReference type="SAM" id="MobiDB-lite"/>
    </source>
</evidence>
<comment type="caution">
    <text evidence="2">The sequence shown here is derived from an EMBL/GenBank/DDBJ whole genome shotgun (WGS) entry which is preliminary data.</text>
</comment>
<organism evidence="2 3">
    <name type="scientific">Streptomyces kronopolitis</name>
    <dbReference type="NCBI Taxonomy" id="1612435"/>
    <lineage>
        <taxon>Bacteria</taxon>
        <taxon>Bacillati</taxon>
        <taxon>Actinomycetota</taxon>
        <taxon>Actinomycetes</taxon>
        <taxon>Kitasatosporales</taxon>
        <taxon>Streptomycetaceae</taxon>
        <taxon>Streptomyces</taxon>
    </lineage>
</organism>
<reference evidence="3" key="1">
    <citation type="journal article" date="2019" name="Int. J. Syst. Evol. Microbiol.">
        <title>The Global Catalogue of Microorganisms (GCM) 10K type strain sequencing project: providing services to taxonomists for standard genome sequencing and annotation.</title>
        <authorList>
            <consortium name="The Broad Institute Genomics Platform"/>
            <consortium name="The Broad Institute Genome Sequencing Center for Infectious Disease"/>
            <person name="Wu L."/>
            <person name="Ma J."/>
        </authorList>
    </citation>
    <scope>NUCLEOTIDE SEQUENCE [LARGE SCALE GENOMIC DNA]</scope>
    <source>
        <strain evidence="3">CGMCC 4.7323</strain>
    </source>
</reference>
<evidence type="ECO:0000313" key="3">
    <source>
        <dbReference type="Proteomes" id="UP000600080"/>
    </source>
</evidence>
<gene>
    <name evidence="2" type="ORF">GCM10012285_50620</name>
</gene>
<feature type="compositionally biased region" description="Basic and acidic residues" evidence="1">
    <location>
        <begin position="1"/>
        <end position="14"/>
    </location>
</feature>
<evidence type="ECO:0000313" key="2">
    <source>
        <dbReference type="EMBL" id="GGN56200.1"/>
    </source>
</evidence>
<feature type="compositionally biased region" description="Basic and acidic residues" evidence="1">
    <location>
        <begin position="48"/>
        <end position="62"/>
    </location>
</feature>
<feature type="region of interest" description="Disordered" evidence="1">
    <location>
        <begin position="1"/>
        <end position="129"/>
    </location>
</feature>
<proteinExistence type="predicted"/>
<keyword evidence="3" id="KW-1185">Reference proteome</keyword>
<protein>
    <submittedName>
        <fullName evidence="2">Uncharacterized protein</fullName>
    </submittedName>
</protein>
<sequence>MQKERRERQQKSADGDDEESEQRNEVMGDVSSRRSRTVPQPLPQEVTNPRDNEQRGEVEPAKDNPANDTGGVETDGPETPDTHVISGPWRDSAVKGEPSPDKRDGGEHGQQATPEEELTSDPVSGQADA</sequence>
<dbReference type="Proteomes" id="UP000600080">
    <property type="component" value="Unassembled WGS sequence"/>
</dbReference>
<dbReference type="EMBL" id="BMND01000026">
    <property type="protein sequence ID" value="GGN56200.1"/>
    <property type="molecule type" value="Genomic_DNA"/>
</dbReference>
<accession>A0ABQ2JXX2</accession>